<dbReference type="GO" id="GO:0016757">
    <property type="term" value="F:glycosyltransferase activity"/>
    <property type="evidence" value="ECO:0007669"/>
    <property type="project" value="UniProtKB-KW"/>
</dbReference>
<evidence type="ECO:0000259" key="3">
    <source>
        <dbReference type="Pfam" id="PF00534"/>
    </source>
</evidence>
<dbReference type="Pfam" id="PF00534">
    <property type="entry name" value="Glycos_transf_1"/>
    <property type="match status" value="1"/>
</dbReference>
<reference evidence="5 6" key="1">
    <citation type="submission" date="2019-06" db="EMBL/GenBank/DDBJ databases">
        <title>Whole genome shotgun sequence of Glutamicibacter uratoxydans NBRC 15515.</title>
        <authorList>
            <person name="Hosoyama A."/>
            <person name="Uohara A."/>
            <person name="Ohji S."/>
            <person name="Ichikawa N."/>
        </authorList>
    </citation>
    <scope>NUCLEOTIDE SEQUENCE [LARGE SCALE GENOMIC DNA]</scope>
    <source>
        <strain evidence="5 6">NBRC 15515</strain>
    </source>
</reference>
<evidence type="ECO:0000259" key="4">
    <source>
        <dbReference type="Pfam" id="PF13439"/>
    </source>
</evidence>
<dbReference type="OrthoDB" id="9801573at2"/>
<dbReference type="PANTHER" id="PTHR12526:SF584">
    <property type="entry name" value="GLYCOSYLTRANSFERASE"/>
    <property type="match status" value="1"/>
</dbReference>
<feature type="domain" description="Glycosyltransferase subfamily 4-like N-terminal" evidence="4">
    <location>
        <begin position="14"/>
        <end position="182"/>
    </location>
</feature>
<accession>A0A4Y4DTC6</accession>
<dbReference type="EMBL" id="BJNY01000030">
    <property type="protein sequence ID" value="GED07877.1"/>
    <property type="molecule type" value="Genomic_DNA"/>
</dbReference>
<evidence type="ECO:0000256" key="1">
    <source>
        <dbReference type="ARBA" id="ARBA00022676"/>
    </source>
</evidence>
<keyword evidence="1" id="KW-0328">Glycosyltransferase</keyword>
<dbReference type="AlphaFoldDB" id="A0A4Y4DTC6"/>
<sequence>MSGAIVHEWIEEFGGAEKVVDSMMDLYPDADLWCAWNDAPGRYQGRNVFESPVAHTPLRGRKALALPFMPWAWRGMRTDVKYDWMLISSHAFAHHATFSGVNHDIPRLAYVHTPARYVWLPELDERGNSMIAKTVAGALRPLDRYRASSLSGIAANSKFIKDRIANSWGLESSVIYPPVDVSEISDFNENVLTPREQEFLLNLPSAFILGASRFVPYKKMDVVIRAGALSGLPVVLAGGGPELNRLKNLGIEMNIALTLIEEPSTNLLRALYRAASVLVFPAIEDFGIMPVEALASGTPVIVSNYGGTTETVINGINGAHIHDWRDDKEICNAVDSVLKLDAKVIKESATRFSAERFQSELDIWVRSSIS</sequence>
<gene>
    <name evidence="5" type="ORF">AUR04nite_34090</name>
</gene>
<dbReference type="InterPro" id="IPR001296">
    <property type="entry name" value="Glyco_trans_1"/>
</dbReference>
<comment type="caution">
    <text evidence="5">The sequence shown here is derived from an EMBL/GenBank/DDBJ whole genome shotgun (WGS) entry which is preliminary data.</text>
</comment>
<name>A0A4Y4DTC6_GLUUR</name>
<feature type="domain" description="Glycosyl transferase family 1" evidence="3">
    <location>
        <begin position="201"/>
        <end position="347"/>
    </location>
</feature>
<keyword evidence="6" id="KW-1185">Reference proteome</keyword>
<dbReference type="RefSeq" id="WP_141367410.1">
    <property type="nucleotide sequence ID" value="NZ_BAAAJL010000003.1"/>
</dbReference>
<evidence type="ECO:0000256" key="2">
    <source>
        <dbReference type="ARBA" id="ARBA00022679"/>
    </source>
</evidence>
<dbReference type="PANTHER" id="PTHR12526">
    <property type="entry name" value="GLYCOSYLTRANSFERASE"/>
    <property type="match status" value="1"/>
</dbReference>
<dbReference type="Pfam" id="PF13439">
    <property type="entry name" value="Glyco_transf_4"/>
    <property type="match status" value="1"/>
</dbReference>
<protein>
    <submittedName>
        <fullName evidence="5">Glycosyl transferase</fullName>
    </submittedName>
</protein>
<evidence type="ECO:0000313" key="6">
    <source>
        <dbReference type="Proteomes" id="UP000316612"/>
    </source>
</evidence>
<dbReference type="SUPFAM" id="SSF53756">
    <property type="entry name" value="UDP-Glycosyltransferase/glycogen phosphorylase"/>
    <property type="match status" value="1"/>
</dbReference>
<dbReference type="Proteomes" id="UP000316612">
    <property type="component" value="Unassembled WGS sequence"/>
</dbReference>
<organism evidence="5 6">
    <name type="scientific">Glutamicibacter uratoxydans</name>
    <name type="common">Arthrobacter uratoxydans</name>
    <dbReference type="NCBI Taxonomy" id="43667"/>
    <lineage>
        <taxon>Bacteria</taxon>
        <taxon>Bacillati</taxon>
        <taxon>Actinomycetota</taxon>
        <taxon>Actinomycetes</taxon>
        <taxon>Micrococcales</taxon>
        <taxon>Micrococcaceae</taxon>
        <taxon>Glutamicibacter</taxon>
    </lineage>
</organism>
<dbReference type="InterPro" id="IPR028098">
    <property type="entry name" value="Glyco_trans_4-like_N"/>
</dbReference>
<evidence type="ECO:0000313" key="5">
    <source>
        <dbReference type="EMBL" id="GED07877.1"/>
    </source>
</evidence>
<dbReference type="Gene3D" id="3.40.50.2000">
    <property type="entry name" value="Glycogen Phosphorylase B"/>
    <property type="match status" value="2"/>
</dbReference>
<proteinExistence type="predicted"/>
<keyword evidence="2 5" id="KW-0808">Transferase</keyword>